<dbReference type="EMBL" id="AMEP01000165">
    <property type="protein sequence ID" value="EKX96048.1"/>
    <property type="molecule type" value="Genomic_DNA"/>
</dbReference>
<evidence type="ECO:0000313" key="1">
    <source>
        <dbReference type="EMBL" id="EKX96048.1"/>
    </source>
</evidence>
<gene>
    <name evidence="1" type="ORF">HMPREF9151_02575</name>
</gene>
<dbReference type="Proteomes" id="UP000010433">
    <property type="component" value="Unassembled WGS sequence"/>
</dbReference>
<accession>L1MXL4</accession>
<evidence type="ECO:0000313" key="2">
    <source>
        <dbReference type="Proteomes" id="UP000010433"/>
    </source>
</evidence>
<sequence>MIAKDLLKGIAYKVKREKRRTTGILARGKRKIGNQVTRY</sequence>
<name>L1MXL4_9BACT</name>
<organism evidence="1 2">
    <name type="scientific">Hoylesella saccharolytica F0055</name>
    <dbReference type="NCBI Taxonomy" id="1127699"/>
    <lineage>
        <taxon>Bacteria</taxon>
        <taxon>Pseudomonadati</taxon>
        <taxon>Bacteroidota</taxon>
        <taxon>Bacteroidia</taxon>
        <taxon>Bacteroidales</taxon>
        <taxon>Prevotellaceae</taxon>
        <taxon>Hoylesella</taxon>
    </lineage>
</organism>
<protein>
    <submittedName>
        <fullName evidence="1">Uncharacterized protein</fullName>
    </submittedName>
</protein>
<keyword evidence="2" id="KW-1185">Reference proteome</keyword>
<reference evidence="1 2" key="1">
    <citation type="submission" date="2012-05" db="EMBL/GenBank/DDBJ databases">
        <authorList>
            <person name="Weinstock G."/>
            <person name="Sodergren E."/>
            <person name="Lobos E.A."/>
            <person name="Fulton L."/>
            <person name="Fulton R."/>
            <person name="Courtney L."/>
            <person name="Fronick C."/>
            <person name="O'Laughlin M."/>
            <person name="Godfrey J."/>
            <person name="Wilson R.M."/>
            <person name="Miner T."/>
            <person name="Farmer C."/>
            <person name="Delehaunty K."/>
            <person name="Cordes M."/>
            <person name="Minx P."/>
            <person name="Tomlinson C."/>
            <person name="Chen J."/>
            <person name="Wollam A."/>
            <person name="Pepin K.H."/>
            <person name="Bhonagiri V."/>
            <person name="Zhang X."/>
            <person name="Suruliraj S."/>
            <person name="Warren W."/>
            <person name="Mitreva M."/>
            <person name="Mardis E.R."/>
            <person name="Wilson R.K."/>
        </authorList>
    </citation>
    <scope>NUCLEOTIDE SEQUENCE [LARGE SCALE GENOMIC DNA]</scope>
    <source>
        <strain evidence="1 2">F0055</strain>
    </source>
</reference>
<comment type="caution">
    <text evidence="1">The sequence shown here is derived from an EMBL/GenBank/DDBJ whole genome shotgun (WGS) entry which is preliminary data.</text>
</comment>
<proteinExistence type="predicted"/>
<dbReference type="PATRIC" id="fig|1127699.3.peg.2368"/>
<dbReference type="HOGENOM" id="CLU_3314878_0_0_10"/>
<dbReference type="AlphaFoldDB" id="L1MXL4"/>